<feature type="transmembrane region" description="Helical" evidence="1">
    <location>
        <begin position="55"/>
        <end position="72"/>
    </location>
</feature>
<dbReference type="AlphaFoldDB" id="A0A0E9TWU3"/>
<protein>
    <submittedName>
        <fullName evidence="2">Uncharacterized protein</fullName>
    </submittedName>
</protein>
<evidence type="ECO:0000256" key="1">
    <source>
        <dbReference type="SAM" id="Phobius"/>
    </source>
</evidence>
<keyword evidence="1" id="KW-0472">Membrane</keyword>
<reference evidence="2" key="1">
    <citation type="submission" date="2014-11" db="EMBL/GenBank/DDBJ databases">
        <authorList>
            <person name="Amaro Gonzalez C."/>
        </authorList>
    </citation>
    <scope>NUCLEOTIDE SEQUENCE</scope>
</reference>
<reference evidence="2" key="2">
    <citation type="journal article" date="2015" name="Fish Shellfish Immunol.">
        <title>Early steps in the European eel (Anguilla anguilla)-Vibrio vulnificus interaction in the gills: Role of the RtxA13 toxin.</title>
        <authorList>
            <person name="Callol A."/>
            <person name="Pajuelo D."/>
            <person name="Ebbesson L."/>
            <person name="Teles M."/>
            <person name="MacKenzie S."/>
            <person name="Amaro C."/>
        </authorList>
    </citation>
    <scope>NUCLEOTIDE SEQUENCE</scope>
</reference>
<organism evidence="2">
    <name type="scientific">Anguilla anguilla</name>
    <name type="common">European freshwater eel</name>
    <name type="synonym">Muraena anguilla</name>
    <dbReference type="NCBI Taxonomy" id="7936"/>
    <lineage>
        <taxon>Eukaryota</taxon>
        <taxon>Metazoa</taxon>
        <taxon>Chordata</taxon>
        <taxon>Craniata</taxon>
        <taxon>Vertebrata</taxon>
        <taxon>Euteleostomi</taxon>
        <taxon>Actinopterygii</taxon>
        <taxon>Neopterygii</taxon>
        <taxon>Teleostei</taxon>
        <taxon>Anguilliformes</taxon>
        <taxon>Anguillidae</taxon>
        <taxon>Anguilla</taxon>
    </lineage>
</organism>
<keyword evidence="1" id="KW-0812">Transmembrane</keyword>
<dbReference type="EMBL" id="GBXM01050423">
    <property type="protein sequence ID" value="JAH58154.1"/>
    <property type="molecule type" value="Transcribed_RNA"/>
</dbReference>
<proteinExistence type="predicted"/>
<sequence length="74" mass="8392">MITIQQDRRLVHVQNSLYTGSTSGIATTRHSRRYILENAKAKKCMVLIMPSKSPVLFLGFITMRLVLTITTLNL</sequence>
<accession>A0A0E9TWU3</accession>
<keyword evidence="1" id="KW-1133">Transmembrane helix</keyword>
<evidence type="ECO:0000313" key="2">
    <source>
        <dbReference type="EMBL" id="JAH58154.1"/>
    </source>
</evidence>
<name>A0A0E9TWU3_ANGAN</name>